<dbReference type="GO" id="GO:0000166">
    <property type="term" value="F:nucleotide binding"/>
    <property type="evidence" value="ECO:0007669"/>
    <property type="project" value="InterPro"/>
</dbReference>
<dbReference type="InterPro" id="IPR036397">
    <property type="entry name" value="RNaseH_sf"/>
</dbReference>
<dbReference type="GO" id="GO:0003676">
    <property type="term" value="F:nucleic acid binding"/>
    <property type="evidence" value="ECO:0007669"/>
    <property type="project" value="InterPro"/>
</dbReference>
<dbReference type="GO" id="GO:0033890">
    <property type="term" value="F:ribonuclease D activity"/>
    <property type="evidence" value="ECO:0007669"/>
    <property type="project" value="UniProtKB-UniRule"/>
</dbReference>
<dbReference type="PANTHER" id="PTHR47649:SF1">
    <property type="entry name" value="RIBONUCLEASE D"/>
    <property type="match status" value="1"/>
</dbReference>
<dbReference type="InterPro" id="IPR010997">
    <property type="entry name" value="HRDC-like_sf"/>
</dbReference>
<evidence type="ECO:0000313" key="9">
    <source>
        <dbReference type="Proteomes" id="UP000236919"/>
    </source>
</evidence>
<evidence type="ECO:0000313" key="8">
    <source>
        <dbReference type="EMBL" id="POR47606.1"/>
    </source>
</evidence>
<keyword evidence="4 6" id="KW-0378">Hydrolase</keyword>
<dbReference type="GO" id="GO:0008408">
    <property type="term" value="F:3'-5' exonuclease activity"/>
    <property type="evidence" value="ECO:0007669"/>
    <property type="project" value="InterPro"/>
</dbReference>
<dbReference type="Pfam" id="PF00570">
    <property type="entry name" value="HRDC"/>
    <property type="match status" value="1"/>
</dbReference>
<dbReference type="PANTHER" id="PTHR47649">
    <property type="entry name" value="RIBONUCLEASE D"/>
    <property type="match status" value="1"/>
</dbReference>
<dbReference type="GO" id="GO:0042780">
    <property type="term" value="P:tRNA 3'-end processing"/>
    <property type="evidence" value="ECO:0007669"/>
    <property type="project" value="UniProtKB-UniRule"/>
</dbReference>
<keyword evidence="1 6" id="KW-0963">Cytoplasm</keyword>
<evidence type="ECO:0000256" key="3">
    <source>
        <dbReference type="ARBA" id="ARBA00022722"/>
    </source>
</evidence>
<evidence type="ECO:0000259" key="7">
    <source>
        <dbReference type="PROSITE" id="PS50967"/>
    </source>
</evidence>
<comment type="catalytic activity">
    <reaction evidence="6">
        <text>Exonucleolytic cleavage that removes extra residues from the 3'-terminus of tRNA to produce 5'-mononucleotides.</text>
        <dbReference type="EC" id="3.1.13.5"/>
    </reaction>
</comment>
<dbReference type="InterPro" id="IPR002121">
    <property type="entry name" value="HRDC_dom"/>
</dbReference>
<dbReference type="InterPro" id="IPR012337">
    <property type="entry name" value="RNaseH-like_sf"/>
</dbReference>
<dbReference type="InterPro" id="IPR044876">
    <property type="entry name" value="HRDC_dom_sf"/>
</dbReference>
<feature type="domain" description="HRDC" evidence="7">
    <location>
        <begin position="208"/>
        <end position="289"/>
    </location>
</feature>
<dbReference type="GO" id="GO:0005737">
    <property type="term" value="C:cytoplasm"/>
    <property type="evidence" value="ECO:0007669"/>
    <property type="project" value="UniProtKB-SubCell"/>
</dbReference>
<keyword evidence="3 6" id="KW-0540">Nuclease</keyword>
<evidence type="ECO:0000256" key="2">
    <source>
        <dbReference type="ARBA" id="ARBA00022694"/>
    </source>
</evidence>
<dbReference type="Gene3D" id="3.30.420.10">
    <property type="entry name" value="Ribonuclease H-like superfamily/Ribonuclease H"/>
    <property type="match status" value="1"/>
</dbReference>
<dbReference type="SUPFAM" id="SSF53098">
    <property type="entry name" value="Ribonuclease H-like"/>
    <property type="match status" value="1"/>
</dbReference>
<protein>
    <recommendedName>
        <fullName evidence="6">Ribonuclease D</fullName>
        <shortName evidence="6">RNase D</shortName>
        <ecNumber evidence="6">3.1.13.5</ecNumber>
    </recommendedName>
</protein>
<dbReference type="CDD" id="cd06142">
    <property type="entry name" value="RNaseD_exo"/>
    <property type="match status" value="1"/>
</dbReference>
<dbReference type="Proteomes" id="UP000236919">
    <property type="component" value="Unassembled WGS sequence"/>
</dbReference>
<evidence type="ECO:0000256" key="6">
    <source>
        <dbReference type="HAMAP-Rule" id="MF_01899"/>
    </source>
</evidence>
<keyword evidence="9" id="KW-1185">Reference proteome</keyword>
<dbReference type="AlphaFoldDB" id="A0A2S4LYR8"/>
<proteinExistence type="inferred from homology"/>
<dbReference type="RefSeq" id="WP_103720567.1">
    <property type="nucleotide sequence ID" value="NZ_PQFZ01000018.1"/>
</dbReference>
<comment type="subcellular location">
    <subcellularLocation>
        <location evidence="6">Cytoplasm</location>
    </subcellularLocation>
</comment>
<dbReference type="InterPro" id="IPR006292">
    <property type="entry name" value="RNase_D"/>
</dbReference>
<dbReference type="SUPFAM" id="SSF47819">
    <property type="entry name" value="HRDC-like"/>
    <property type="match status" value="2"/>
</dbReference>
<dbReference type="OrthoDB" id="9800549at2"/>
<evidence type="ECO:0000256" key="1">
    <source>
        <dbReference type="ARBA" id="ARBA00022490"/>
    </source>
</evidence>
<dbReference type="InterPro" id="IPR002562">
    <property type="entry name" value="3'-5'_exonuclease_dom"/>
</dbReference>
<organism evidence="8 9">
    <name type="scientific">Bosea psychrotolerans</name>
    <dbReference type="NCBI Taxonomy" id="1871628"/>
    <lineage>
        <taxon>Bacteria</taxon>
        <taxon>Pseudomonadati</taxon>
        <taxon>Pseudomonadota</taxon>
        <taxon>Alphaproteobacteria</taxon>
        <taxon>Hyphomicrobiales</taxon>
        <taxon>Boseaceae</taxon>
        <taxon>Bosea</taxon>
    </lineage>
</organism>
<comment type="caution">
    <text evidence="8">The sequence shown here is derived from an EMBL/GenBank/DDBJ whole genome shotgun (WGS) entry which is preliminary data.</text>
</comment>
<dbReference type="HAMAP" id="MF_01899">
    <property type="entry name" value="RNase_D"/>
    <property type="match status" value="1"/>
</dbReference>
<dbReference type="PROSITE" id="PS50967">
    <property type="entry name" value="HRDC"/>
    <property type="match status" value="1"/>
</dbReference>
<dbReference type="NCBIfam" id="TIGR01388">
    <property type="entry name" value="rnd"/>
    <property type="match status" value="1"/>
</dbReference>
<dbReference type="SMART" id="SM00474">
    <property type="entry name" value="35EXOc"/>
    <property type="match status" value="1"/>
</dbReference>
<comment type="function">
    <text evidence="6">Exonuclease involved in the 3' processing of various precursor tRNAs. Initiates hydrolysis at the 3'-terminus of an RNA molecule and releases 5'-mononucleotides.</text>
</comment>
<comment type="similarity">
    <text evidence="6">Belongs to the RNase D family.</text>
</comment>
<dbReference type="InterPro" id="IPR051086">
    <property type="entry name" value="RNase_D-like"/>
</dbReference>
<gene>
    <name evidence="6" type="primary">rnd</name>
    <name evidence="8" type="ORF">CYD53_11874</name>
</gene>
<name>A0A2S4LYR8_9HYPH</name>
<evidence type="ECO:0000256" key="5">
    <source>
        <dbReference type="ARBA" id="ARBA00022839"/>
    </source>
</evidence>
<keyword evidence="5 6" id="KW-0269">Exonuclease</keyword>
<dbReference type="Gene3D" id="1.10.150.80">
    <property type="entry name" value="HRDC domain"/>
    <property type="match status" value="1"/>
</dbReference>
<dbReference type="EC" id="3.1.13.5" evidence="6"/>
<reference evidence="8 9" key="1">
    <citation type="submission" date="2018-01" db="EMBL/GenBank/DDBJ databases">
        <title>Genomic Encyclopedia of Type Strains, Phase III (KMG-III): the genomes of soil and plant-associated and newly described type strains.</title>
        <authorList>
            <person name="Whitman W."/>
        </authorList>
    </citation>
    <scope>NUCLEOTIDE SEQUENCE [LARGE SCALE GENOMIC DNA]</scope>
    <source>
        <strain evidence="8 9">1131</strain>
    </source>
</reference>
<dbReference type="Pfam" id="PF01612">
    <property type="entry name" value="DNA_pol_A_exo1"/>
    <property type="match status" value="1"/>
</dbReference>
<dbReference type="EMBL" id="PQFZ01000018">
    <property type="protein sequence ID" value="POR47606.1"/>
    <property type="molecule type" value="Genomic_DNA"/>
</dbReference>
<sequence length="379" mass="41788">MSLITTTQDLADACARLATHPFVTVDTEFLRETTYYPKLCLIQLASPDEAVLVDPLAADLDLAPFLALMADEAVVKVFHAARQDLEIVWIIGKLIPTPLFDTQVAAMVCGYGDSVGYEQLANDLAKARIDKSSRFTDWSRRPLSEAQLVYAESDVTHLRDIYLALDADIKASGREIWVAEEMAVLNSPGTYEVKPENAWQRLKGRIRKPKELALLMELAAWREREAQSRDVPRQRVLKDDALMDIVQRGPVSVEALAELRSVPNGFERSRAGGEVLAAVARGLALDPKTLPRLDRERGRATNGAVLDLLKVLLKAVADAERVAPKIIASSDDLEAISFDDEADVPALKGWRREVFGEKAIALKNGNLGLRIVRGRVSVA</sequence>
<dbReference type="SMART" id="SM00341">
    <property type="entry name" value="HRDC"/>
    <property type="match status" value="1"/>
</dbReference>
<keyword evidence="2 6" id="KW-0819">tRNA processing</keyword>
<comment type="cofactor">
    <cofactor evidence="6">
        <name>a divalent metal cation</name>
        <dbReference type="ChEBI" id="CHEBI:60240"/>
    </cofactor>
</comment>
<evidence type="ECO:0000256" key="4">
    <source>
        <dbReference type="ARBA" id="ARBA00022801"/>
    </source>
</evidence>
<accession>A0A2S4LYR8</accession>